<evidence type="ECO:0000313" key="3">
    <source>
        <dbReference type="Proteomes" id="UP000325116"/>
    </source>
</evidence>
<evidence type="ECO:0000256" key="1">
    <source>
        <dbReference type="SAM" id="Phobius"/>
    </source>
</evidence>
<reference evidence="2 3" key="1">
    <citation type="journal article" date="1992" name="Lakartidningen">
        <title>[Penicillin V and not amoxicillin is the first choice preparation in acute otitis].</title>
        <authorList>
            <person name="Kamme C."/>
            <person name="Lundgren K."/>
            <person name="Prellner K."/>
        </authorList>
    </citation>
    <scope>NUCLEOTIDE SEQUENCE [LARGE SCALE GENOMIC DNA]</scope>
    <source>
        <strain evidence="2 3">W1</strain>
    </source>
</reference>
<feature type="transmembrane region" description="Helical" evidence="1">
    <location>
        <begin position="228"/>
        <end position="250"/>
    </location>
</feature>
<comment type="caution">
    <text evidence="2">The sequence shown here is derived from an EMBL/GenBank/DDBJ whole genome shotgun (WGS) entry which is preliminary data.</text>
</comment>
<feature type="transmembrane region" description="Helical" evidence="1">
    <location>
        <begin position="193"/>
        <end position="216"/>
    </location>
</feature>
<feature type="transmembrane region" description="Helical" evidence="1">
    <location>
        <begin position="48"/>
        <end position="70"/>
    </location>
</feature>
<feature type="transmembrane region" description="Helical" evidence="1">
    <location>
        <begin position="288"/>
        <end position="309"/>
    </location>
</feature>
<feature type="transmembrane region" description="Helical" evidence="1">
    <location>
        <begin position="262"/>
        <end position="282"/>
    </location>
</feature>
<keyword evidence="1" id="KW-1133">Transmembrane helix</keyword>
<feature type="transmembrane region" description="Helical" evidence="1">
    <location>
        <begin position="76"/>
        <end position="99"/>
    </location>
</feature>
<name>A0A5C8CXF7_9SPIR</name>
<evidence type="ECO:0000313" key="2">
    <source>
        <dbReference type="EMBL" id="TXJ12871.1"/>
    </source>
</evidence>
<sequence>MKLFRNLLYLLKFFIISFAILFFIYFFRVIDINNLLKEFDINIIKRFIINYTFYIFVVASVISIIFIGTLNKFRGYAATIITIVLLSLIVISYPLYVLIGNHNIEFLENENTFLDINEKTFTKVDKYIVKANNKLFNNGYKDGILIDAFFNNKIYFADYIYVSNKTISMFNVKEINGINLEIRNSVEIERKSMFYYLSSISKDVVFGFSLVPFLNLSLRYLTVESRQIHVVLILFSQFFLIFLALYMLGLSFNSKKYIYHNMLTGFLIYGIMQIIFTIANVLMHNLNFWNITAFIYFIAIFVIMISFIIKRFKSQ</sequence>
<protein>
    <submittedName>
        <fullName evidence="2">Uncharacterized protein</fullName>
    </submittedName>
</protein>
<dbReference type="EMBL" id="SAXT01000003">
    <property type="protein sequence ID" value="TXJ12871.1"/>
    <property type="molecule type" value="Genomic_DNA"/>
</dbReference>
<proteinExistence type="predicted"/>
<feature type="transmembrane region" description="Helical" evidence="1">
    <location>
        <begin position="6"/>
        <end position="27"/>
    </location>
</feature>
<gene>
    <name evidence="2" type="ORF">EPJ80_04530</name>
</gene>
<keyword evidence="1" id="KW-0812">Transmembrane</keyword>
<dbReference type="Proteomes" id="UP000325116">
    <property type="component" value="Unassembled WGS sequence"/>
</dbReference>
<dbReference type="RefSeq" id="WP_147557037.1">
    <property type="nucleotide sequence ID" value="NZ_SAXT01000003.1"/>
</dbReference>
<accession>A0A5C8CXF7</accession>
<organism evidence="2 3">
    <name type="scientific">Brachyspira aalborgi</name>
    <dbReference type="NCBI Taxonomy" id="29522"/>
    <lineage>
        <taxon>Bacteria</taxon>
        <taxon>Pseudomonadati</taxon>
        <taxon>Spirochaetota</taxon>
        <taxon>Spirochaetia</taxon>
        <taxon>Brachyspirales</taxon>
        <taxon>Brachyspiraceae</taxon>
        <taxon>Brachyspira</taxon>
    </lineage>
</organism>
<dbReference type="AlphaFoldDB" id="A0A5C8CXF7"/>
<keyword evidence="1" id="KW-0472">Membrane</keyword>